<evidence type="ECO:0000313" key="2">
    <source>
        <dbReference type="Proteomes" id="UP000309340"/>
    </source>
</evidence>
<dbReference type="EMBL" id="NAJQ01000149">
    <property type="protein sequence ID" value="TKA76976.1"/>
    <property type="molecule type" value="Genomic_DNA"/>
</dbReference>
<protein>
    <submittedName>
        <fullName evidence="1">Uncharacterized protein</fullName>
    </submittedName>
</protein>
<dbReference type="STRING" id="329884.A0A4U0XL23"/>
<accession>A0A4U0XL23</accession>
<proteinExistence type="predicted"/>
<dbReference type="Proteomes" id="UP000309340">
    <property type="component" value="Unassembled WGS sequence"/>
</dbReference>
<dbReference type="OrthoDB" id="288942at2759"/>
<reference evidence="1 2" key="1">
    <citation type="submission" date="2017-03" db="EMBL/GenBank/DDBJ databases">
        <title>Genomes of endolithic fungi from Antarctica.</title>
        <authorList>
            <person name="Coleine C."/>
            <person name="Masonjones S."/>
            <person name="Stajich J.E."/>
        </authorList>
    </citation>
    <scope>NUCLEOTIDE SEQUENCE [LARGE SCALE GENOMIC DNA]</scope>
    <source>
        <strain evidence="1 2">CCFEE 5184</strain>
    </source>
</reference>
<evidence type="ECO:0000313" key="1">
    <source>
        <dbReference type="EMBL" id="TKA76976.1"/>
    </source>
</evidence>
<keyword evidence="2" id="KW-1185">Reference proteome</keyword>
<name>A0A4U0XL23_9PEZI</name>
<gene>
    <name evidence="1" type="ORF">B0A55_04907</name>
</gene>
<sequence length="440" mass="51274">MAADDAPQSLNNIDKLEKLTRRRIGIDYSEHEADGKFNDQSASPLFSLLPRELRDLIWAFATAPFEDPTAPFEENAYYYRPGHTAHLKTDTTLLRTCRRIWLEANAFPMLQAEHSFYYDRAAPDKRDPQWMGQLTAHNRQNFGQLHLFVQMFKIEGLTAGTGMLRNYFLKTLPVPGDFQPRVFHVTLRHTDWWNWESDEALCLEDGWVEAMLNSPDLRSTQIFKLELETLDYKEDQLMSIVDRIKQFESEEFHTHVIDGKEVKTKFVLADEEQKTYTWEGPASLDNKTWDTYEGKGTLKYHVVTLTWRLRFPELPRAFVPQLRRAPRIRAPDVHSEISDMNKSGRRTPLDSLYVAYEPAGGRTTSTGWNVARLRWRPAQAMQRYQLMQRVGKKVRQISCRQAELGEEVQRRRFGELSGAVLAKRWEAQWRGEGSLLKFVG</sequence>
<dbReference type="AlphaFoldDB" id="A0A4U0XL23"/>
<comment type="caution">
    <text evidence="1">The sequence shown here is derived from an EMBL/GenBank/DDBJ whole genome shotgun (WGS) entry which is preliminary data.</text>
</comment>
<organism evidence="1 2">
    <name type="scientific">Friedmanniomyces simplex</name>
    <dbReference type="NCBI Taxonomy" id="329884"/>
    <lineage>
        <taxon>Eukaryota</taxon>
        <taxon>Fungi</taxon>
        <taxon>Dikarya</taxon>
        <taxon>Ascomycota</taxon>
        <taxon>Pezizomycotina</taxon>
        <taxon>Dothideomycetes</taxon>
        <taxon>Dothideomycetidae</taxon>
        <taxon>Mycosphaerellales</taxon>
        <taxon>Teratosphaeriaceae</taxon>
        <taxon>Friedmanniomyces</taxon>
    </lineage>
</organism>